<evidence type="ECO:0000313" key="3">
    <source>
        <dbReference type="EMBL" id="HAH1420733.1"/>
    </source>
</evidence>
<proteinExistence type="predicted"/>
<dbReference type="GO" id="GO:0005524">
    <property type="term" value="F:ATP binding"/>
    <property type="evidence" value="ECO:0007669"/>
    <property type="project" value="UniProtKB-KW"/>
</dbReference>
<reference evidence="2 11" key="4">
    <citation type="submission" date="2018-08" db="EMBL/GenBank/DDBJ databases">
        <authorList>
            <consortium name="GenomeTrakr network: Whole genome sequencing for foodborne pathogen traceback"/>
        </authorList>
    </citation>
    <scope>NUCLEOTIDE SEQUENCE [LARGE SCALE GENOMIC DNA]</scope>
    <source>
        <strain evidence="2 11">AZ-TG60901</strain>
    </source>
</reference>
<evidence type="ECO:0000313" key="9">
    <source>
        <dbReference type="Proteomes" id="UP000255460"/>
    </source>
</evidence>
<reference evidence="6 8" key="1">
    <citation type="submission" date="2016-11" db="EMBL/GenBank/DDBJ databases">
        <title>Draft genome sequences of five Shigatoxin-producing Escherichia coli isolates harboring the new recently described Subtilase cytotoxin allelic variant subAB2-3.</title>
        <authorList>
            <person name="Tasara T."/>
            <person name="Fierz L."/>
            <person name="Klumpp J."/>
            <person name="Schmidt H."/>
            <person name="Stephan R."/>
        </authorList>
    </citation>
    <scope>NUCLEOTIDE SEQUENCE [LARGE SCALE GENOMIC DNA]</scope>
    <source>
        <strain evidence="6 8">453</strain>
    </source>
</reference>
<evidence type="ECO:0000313" key="5">
    <source>
        <dbReference type="EMBL" id="MWL48284.1"/>
    </source>
</evidence>
<keyword evidence="2" id="KW-0547">Nucleotide-binding</keyword>
<evidence type="ECO:0000313" key="6">
    <source>
        <dbReference type="EMBL" id="OKB74336.1"/>
    </source>
</evidence>
<reference evidence="7 9" key="3">
    <citation type="submission" date="2018-06" db="EMBL/GenBank/DDBJ databases">
        <authorList>
            <consortium name="Pathogen Informatics"/>
            <person name="Doyle S."/>
        </authorList>
    </citation>
    <scope>NUCLEOTIDE SEQUENCE [LARGE SCALE GENOMIC DNA]</scope>
    <source>
        <strain evidence="7 9">NCTC10418</strain>
    </source>
</reference>
<evidence type="ECO:0000313" key="10">
    <source>
        <dbReference type="Proteomes" id="UP000487258"/>
    </source>
</evidence>
<accession>A0A0B1NNG0</accession>
<dbReference type="GO" id="GO:0005525">
    <property type="term" value="F:GTP binding"/>
    <property type="evidence" value="ECO:0007669"/>
    <property type="project" value="InterPro"/>
</dbReference>
<feature type="domain" description="G" evidence="1">
    <location>
        <begin position="41"/>
        <end position="97"/>
    </location>
</feature>
<reference evidence="4" key="7">
    <citation type="submission" date="2023-06" db="EMBL/GenBank/DDBJ databases">
        <title>Deciphering the underlying mechanisms mediating the transmission of blaNDM gene from human to animals in China.</title>
        <authorList>
            <person name="Chen K."/>
            <person name="Chen S."/>
        </authorList>
    </citation>
    <scope>NUCLEOTIDE SEQUENCE</scope>
    <source>
        <strain evidence="4">1199</strain>
    </source>
</reference>
<dbReference type="PANTHER" id="PTHR42714:SF2">
    <property type="entry name" value="TRNA MODIFICATION GTPASE GTPBP3, MITOCHONDRIAL"/>
    <property type="match status" value="1"/>
</dbReference>
<dbReference type="GO" id="GO:0005829">
    <property type="term" value="C:cytosol"/>
    <property type="evidence" value="ECO:0007669"/>
    <property type="project" value="TreeGrafter"/>
</dbReference>
<dbReference type="Proteomes" id="UP000255460">
    <property type="component" value="Unassembled WGS sequence"/>
</dbReference>
<dbReference type="Gene3D" id="3.40.50.300">
    <property type="entry name" value="P-loop containing nucleotide triphosphate hydrolases"/>
    <property type="match status" value="1"/>
</dbReference>
<dbReference type="Proteomes" id="UP000186595">
    <property type="component" value="Unassembled WGS sequence"/>
</dbReference>
<evidence type="ECO:0000313" key="2">
    <source>
        <dbReference type="EMBL" id="EFM0515312.1"/>
    </source>
</evidence>
<reference evidence="3" key="5">
    <citation type="submission" date="2018-08" db="EMBL/GenBank/DDBJ databases">
        <authorList>
            <consortium name="NCBI Pathogen Detection Project"/>
        </authorList>
    </citation>
    <scope>NUCLEOTIDE SEQUENCE</scope>
    <source>
        <strain evidence="3">W1_5_ERB1</strain>
    </source>
</reference>
<keyword evidence="2" id="KW-0067">ATP-binding</keyword>
<dbReference type="EMBL" id="JAOVKC010000030">
    <property type="protein sequence ID" value="MCV5624152.1"/>
    <property type="molecule type" value="Genomic_DNA"/>
</dbReference>
<dbReference type="GO" id="GO:0030488">
    <property type="term" value="P:tRNA methylation"/>
    <property type="evidence" value="ECO:0007669"/>
    <property type="project" value="TreeGrafter"/>
</dbReference>
<dbReference type="SUPFAM" id="SSF52540">
    <property type="entry name" value="P-loop containing nucleoside triphosphate hydrolases"/>
    <property type="match status" value="1"/>
</dbReference>
<dbReference type="EMBL" id="MPGR01000001">
    <property type="protein sequence ID" value="OKB74336.1"/>
    <property type="molecule type" value="Genomic_DNA"/>
</dbReference>
<evidence type="ECO:0000259" key="1">
    <source>
        <dbReference type="Pfam" id="PF01926"/>
    </source>
</evidence>
<name>A0A0B1NNG0_ECOLX</name>
<dbReference type="EMBL" id="UFZQ01000001">
    <property type="protein sequence ID" value="STE84201.1"/>
    <property type="molecule type" value="Genomic_DNA"/>
</dbReference>
<organism evidence="2 11">
    <name type="scientific">Escherichia coli</name>
    <dbReference type="NCBI Taxonomy" id="562"/>
    <lineage>
        <taxon>Bacteria</taxon>
        <taxon>Pseudomonadati</taxon>
        <taxon>Pseudomonadota</taxon>
        <taxon>Gammaproteobacteria</taxon>
        <taxon>Enterobacterales</taxon>
        <taxon>Enterobacteriaceae</taxon>
        <taxon>Escherichia</taxon>
    </lineage>
</organism>
<reference evidence="5 10" key="6">
    <citation type="submission" date="2019-12" db="EMBL/GenBank/DDBJ databases">
        <title>Enteriobacteria Tanzani isolates_10432.</title>
        <authorList>
            <person name="Subbiah M."/>
            <person name="Call D."/>
        </authorList>
    </citation>
    <scope>NUCLEOTIDE SEQUENCE [LARGE SCALE GENOMIC DNA]</scope>
    <source>
        <strain evidence="5 10">10432wF6</strain>
    </source>
</reference>
<dbReference type="Proteomes" id="UP001208624">
    <property type="component" value="Unassembled WGS sequence"/>
</dbReference>
<dbReference type="Pfam" id="PF01926">
    <property type="entry name" value="MMR_HSR1"/>
    <property type="match status" value="1"/>
</dbReference>
<dbReference type="InterPro" id="IPR006073">
    <property type="entry name" value="GTP-bd"/>
</dbReference>
<dbReference type="Proteomes" id="UP000844228">
    <property type="component" value="Unassembled WGS sequence"/>
</dbReference>
<evidence type="ECO:0000313" key="8">
    <source>
        <dbReference type="Proteomes" id="UP000186595"/>
    </source>
</evidence>
<dbReference type="Proteomes" id="UP000487258">
    <property type="component" value="Unassembled WGS sequence"/>
</dbReference>
<dbReference type="EMBL" id="AATJQG010000004">
    <property type="protein sequence ID" value="EFM0515312.1"/>
    <property type="molecule type" value="Genomic_DNA"/>
</dbReference>
<evidence type="ECO:0000313" key="4">
    <source>
        <dbReference type="EMBL" id="MCV5624152.1"/>
    </source>
</evidence>
<reference evidence="3" key="2">
    <citation type="journal article" date="2018" name="Genome Biol.">
        <title>SKESA: strategic k-mer extension for scrupulous assemblies.</title>
        <authorList>
            <person name="Souvorov A."/>
            <person name="Agarwala R."/>
            <person name="Lipman D.J."/>
        </authorList>
    </citation>
    <scope>NUCLEOTIDE SEQUENCE [LARGE SCALE GENOMIC DNA]</scope>
    <source>
        <strain evidence="3">W1_5_ERB1</strain>
    </source>
</reference>
<dbReference type="Proteomes" id="UP000528504">
    <property type="component" value="Unassembled WGS sequence"/>
</dbReference>
<sequence>MSDSFERGINVLKQPLSILPEHISDLVLEHIRQSIHYEPVIGIMGKTGAGKSSLCNALFEHPLSPVSHAEGCTRKPLHFTLNAGGRSLTLVDLPGVVAH</sequence>
<gene>
    <name evidence="6" type="ORF">BMT50_16960</name>
    <name evidence="2" type="ORF">CF22_001268</name>
    <name evidence="5" type="ORF">GQM04_22770</name>
    <name evidence="3" type="ORF">HHH44_004181</name>
    <name evidence="7" type="ORF">NCTC10418_01883</name>
    <name evidence="4" type="ORF">OFN31_20645</name>
</gene>
<dbReference type="InterPro" id="IPR027417">
    <property type="entry name" value="P-loop_NTPase"/>
</dbReference>
<dbReference type="PANTHER" id="PTHR42714">
    <property type="entry name" value="TRNA MODIFICATION GTPASE GTPBP3"/>
    <property type="match status" value="1"/>
</dbReference>
<dbReference type="EMBL" id="WTMY01000358">
    <property type="protein sequence ID" value="MWL48284.1"/>
    <property type="molecule type" value="Genomic_DNA"/>
</dbReference>
<dbReference type="PRINTS" id="PR00326">
    <property type="entry name" value="GTP1OBG"/>
</dbReference>
<evidence type="ECO:0000313" key="11">
    <source>
        <dbReference type="Proteomes" id="UP000528504"/>
    </source>
</evidence>
<evidence type="ECO:0000313" key="7">
    <source>
        <dbReference type="EMBL" id="STE84201.1"/>
    </source>
</evidence>
<protein>
    <submittedName>
        <fullName evidence="4">50S ribosome-binding GTPase</fullName>
    </submittedName>
    <submittedName>
        <fullName evidence="2">ATP-binding cassette domain-containing protein</fullName>
    </submittedName>
    <submittedName>
        <fullName evidence="7">GTP-binding factor from CP4-like prophage</fullName>
    </submittedName>
    <submittedName>
        <fullName evidence="6">GTP-binding protein</fullName>
    </submittedName>
</protein>
<dbReference type="GO" id="GO:0002098">
    <property type="term" value="P:tRNA wobble uridine modification"/>
    <property type="evidence" value="ECO:0007669"/>
    <property type="project" value="TreeGrafter"/>
</dbReference>
<dbReference type="EMBL" id="DABALL010000034">
    <property type="protein sequence ID" value="HAH1420733.1"/>
    <property type="molecule type" value="Genomic_DNA"/>
</dbReference>
<dbReference type="AlphaFoldDB" id="A0A0B1NNG0"/>